<evidence type="ECO:0000313" key="3">
    <source>
        <dbReference type="WBParaSite" id="SVE_1574700.1"/>
    </source>
</evidence>
<keyword evidence="2" id="KW-1185">Reference proteome</keyword>
<feature type="compositionally biased region" description="Basic residues" evidence="1">
    <location>
        <begin position="36"/>
        <end position="46"/>
    </location>
</feature>
<feature type="region of interest" description="Disordered" evidence="1">
    <location>
        <begin position="35"/>
        <end position="65"/>
    </location>
</feature>
<evidence type="ECO:0000256" key="1">
    <source>
        <dbReference type="SAM" id="MobiDB-lite"/>
    </source>
</evidence>
<accession>A0A0K0FTT5</accession>
<dbReference type="AlphaFoldDB" id="A0A0K0FTT5"/>
<protein>
    <submittedName>
        <fullName evidence="3">Uncharacterized protein</fullName>
    </submittedName>
</protein>
<reference evidence="3" key="2">
    <citation type="submission" date="2015-08" db="UniProtKB">
        <authorList>
            <consortium name="WormBaseParasite"/>
        </authorList>
    </citation>
    <scope>IDENTIFICATION</scope>
</reference>
<name>A0A0K0FTT5_STRVS</name>
<reference evidence="2" key="1">
    <citation type="submission" date="2014-07" db="EMBL/GenBank/DDBJ databases">
        <authorList>
            <person name="Martin A.A"/>
            <person name="De Silva N."/>
        </authorList>
    </citation>
    <scope>NUCLEOTIDE SEQUENCE</scope>
</reference>
<evidence type="ECO:0000313" key="2">
    <source>
        <dbReference type="Proteomes" id="UP000035680"/>
    </source>
</evidence>
<dbReference type="WBParaSite" id="SVE_1574700.1">
    <property type="protein sequence ID" value="SVE_1574700.1"/>
    <property type="gene ID" value="SVE_1574700"/>
</dbReference>
<organism evidence="2 3">
    <name type="scientific">Strongyloides venezuelensis</name>
    <name type="common">Threadworm</name>
    <dbReference type="NCBI Taxonomy" id="75913"/>
    <lineage>
        <taxon>Eukaryota</taxon>
        <taxon>Metazoa</taxon>
        <taxon>Ecdysozoa</taxon>
        <taxon>Nematoda</taxon>
        <taxon>Chromadorea</taxon>
        <taxon>Rhabditida</taxon>
        <taxon>Tylenchina</taxon>
        <taxon>Panagrolaimomorpha</taxon>
        <taxon>Strongyloidoidea</taxon>
        <taxon>Strongyloididae</taxon>
        <taxon>Strongyloides</taxon>
    </lineage>
</organism>
<dbReference type="Proteomes" id="UP000035680">
    <property type="component" value="Unassembled WGS sequence"/>
</dbReference>
<sequence>MEENSKALFRRSLMANSNIFSIINSFGDDSQLVVKRQPRRRRRRPGAVRLSPAARRRRRRGGNGQIQALQNQIANLKSQINALQNAFN</sequence>
<proteinExistence type="predicted"/>